<evidence type="ECO:0000259" key="1">
    <source>
        <dbReference type="Pfam" id="PF12671"/>
    </source>
</evidence>
<proteinExistence type="predicted"/>
<accession>A0A9N9IMF6</accession>
<dbReference type="EMBL" id="CAJVQA010015955">
    <property type="protein sequence ID" value="CAG8740227.1"/>
    <property type="molecule type" value="Genomic_DNA"/>
</dbReference>
<dbReference type="Pfam" id="PF12671">
    <property type="entry name" value="Amidase_6"/>
    <property type="match status" value="2"/>
</dbReference>
<sequence>TFTACGNASGCTCDKNNNLGGLKCGHELNNHKHCFLNCPSDPSSIFQCSPNGTNICQYGSCSNGCCAVDNEKSYCYNDDKCLGHSSYKWIKKESYLPLSNLQPSNSLPFNLPPSNLLPSSNSLPFTPLLSNILPLSSNPLPSTLLPSNPSLPNSPSSGYNRQKAVNYARKYCKNANLKYKNYNLVDCTNFASQVNCEEFYDYLISYKLAKECQLSELKPGDFIQYLGSKENYLNSFLVFLISSAFATCSDAGGCICDKNDNISDLKSPFFNMAQMVLAFVDMVLTHMDVVLSVAKKAIAARMINVQDVLLTNGLIKTLTVDYAGQNCKNANSKYKIYISVDCTNFASQVLNAGSVFTNQDWKPYTYTWINVEVFYDYLISHKLAKECQLSKLKPGDFIQYLSPQKYSHTVVVVKSGADPTVDSQ</sequence>
<organism evidence="2 3">
    <name type="scientific">Cetraspora pellucida</name>
    <dbReference type="NCBI Taxonomy" id="1433469"/>
    <lineage>
        <taxon>Eukaryota</taxon>
        <taxon>Fungi</taxon>
        <taxon>Fungi incertae sedis</taxon>
        <taxon>Mucoromycota</taxon>
        <taxon>Glomeromycotina</taxon>
        <taxon>Glomeromycetes</taxon>
        <taxon>Diversisporales</taxon>
        <taxon>Gigasporaceae</taxon>
        <taxon>Cetraspora</taxon>
    </lineage>
</organism>
<dbReference type="InterPro" id="IPR024301">
    <property type="entry name" value="Amidase_6"/>
</dbReference>
<dbReference type="PANTHER" id="PTHR40032">
    <property type="entry name" value="EXPORTED PROTEIN-RELATED"/>
    <property type="match status" value="1"/>
</dbReference>
<feature type="domain" description="Putative amidase" evidence="1">
    <location>
        <begin position="159"/>
        <end position="194"/>
    </location>
</feature>
<evidence type="ECO:0000313" key="2">
    <source>
        <dbReference type="EMBL" id="CAG8740227.1"/>
    </source>
</evidence>
<keyword evidence="3" id="KW-1185">Reference proteome</keyword>
<dbReference type="Proteomes" id="UP000789759">
    <property type="component" value="Unassembled WGS sequence"/>
</dbReference>
<dbReference type="PANTHER" id="PTHR40032:SF1">
    <property type="entry name" value="EXPORTED PROTEIN"/>
    <property type="match status" value="1"/>
</dbReference>
<feature type="domain" description="Putative amidase" evidence="1">
    <location>
        <begin position="319"/>
        <end position="417"/>
    </location>
</feature>
<comment type="caution">
    <text evidence="2">The sequence shown here is derived from an EMBL/GenBank/DDBJ whole genome shotgun (WGS) entry which is preliminary data.</text>
</comment>
<evidence type="ECO:0000313" key="3">
    <source>
        <dbReference type="Proteomes" id="UP000789759"/>
    </source>
</evidence>
<dbReference type="AlphaFoldDB" id="A0A9N9IMF6"/>
<reference evidence="2" key="1">
    <citation type="submission" date="2021-06" db="EMBL/GenBank/DDBJ databases">
        <authorList>
            <person name="Kallberg Y."/>
            <person name="Tangrot J."/>
            <person name="Rosling A."/>
        </authorList>
    </citation>
    <scope>NUCLEOTIDE SEQUENCE</scope>
    <source>
        <strain evidence="2">FL966</strain>
    </source>
</reference>
<gene>
    <name evidence="2" type="ORF">CPELLU_LOCUS14040</name>
</gene>
<protein>
    <submittedName>
        <fullName evidence="2">24306_t:CDS:1</fullName>
    </submittedName>
</protein>
<feature type="non-terminal residue" evidence="2">
    <location>
        <position position="424"/>
    </location>
</feature>
<dbReference type="OrthoDB" id="2368260at2759"/>
<name>A0A9N9IMF6_9GLOM</name>